<dbReference type="RefSeq" id="XP_033595222.1">
    <property type="nucleotide sequence ID" value="XM_033740315.1"/>
</dbReference>
<dbReference type="OrthoDB" id="5130616at2759"/>
<keyword evidence="3" id="KW-1185">Reference proteome</keyword>
<dbReference type="Proteomes" id="UP000799437">
    <property type="component" value="Unassembled WGS sequence"/>
</dbReference>
<dbReference type="GeneID" id="54481369"/>
<evidence type="ECO:0000313" key="2">
    <source>
        <dbReference type="EMBL" id="KAF2752771.1"/>
    </source>
</evidence>
<evidence type="ECO:0000256" key="1">
    <source>
        <dbReference type="SAM" id="MobiDB-lite"/>
    </source>
</evidence>
<dbReference type="EMBL" id="ML996595">
    <property type="protein sequence ID" value="KAF2752771.1"/>
    <property type="molecule type" value="Genomic_DNA"/>
</dbReference>
<dbReference type="AlphaFoldDB" id="A0A6A6VU50"/>
<protein>
    <recommendedName>
        <fullName evidence="4">F-box domain-containing protein</fullName>
    </recommendedName>
</protein>
<evidence type="ECO:0000313" key="3">
    <source>
        <dbReference type="Proteomes" id="UP000799437"/>
    </source>
</evidence>
<gene>
    <name evidence="2" type="ORF">EJ05DRAFT_266500</name>
</gene>
<accession>A0A6A6VU50</accession>
<evidence type="ECO:0008006" key="4">
    <source>
        <dbReference type="Google" id="ProtNLM"/>
    </source>
</evidence>
<organism evidence="2 3">
    <name type="scientific">Pseudovirgaria hyperparasitica</name>
    <dbReference type="NCBI Taxonomy" id="470096"/>
    <lineage>
        <taxon>Eukaryota</taxon>
        <taxon>Fungi</taxon>
        <taxon>Dikarya</taxon>
        <taxon>Ascomycota</taxon>
        <taxon>Pezizomycotina</taxon>
        <taxon>Dothideomycetes</taxon>
        <taxon>Dothideomycetes incertae sedis</taxon>
        <taxon>Acrospermales</taxon>
        <taxon>Acrospermaceae</taxon>
        <taxon>Pseudovirgaria</taxon>
    </lineage>
</organism>
<proteinExistence type="predicted"/>
<sequence length="569" mass="64325">MRAQFGALPVELQGKIVSSCDQLTLYNLNLVDKECNRLATPVLYSNVRLASVKVPGRALPGARSLKPFTWTMLQTPHLARLVKTITFRHEWATGPPTSIDGPGSGLDPWPYHSQRNDILLEKVTPLVRTRREKSEWLDKLIAGHEEAIVALLLPYLVRLRTLDLRPNFGGPCPTLERLFVTAGQTKHTLDGHPILSTITNVMVSGYDGKYPTPTRFFFYAIQLPGLESLFSHRLGDSELAEHHNIVNDIPSRSLSVQNIELRCAKMDHQDLAGILASCKCLKTFIYEVGNTWAWIDMRTEQVRQALASQEKNLENLCLSTEEFGGFNMYSDSADPISFSGFINVTHLKIAPVYVFGPRAIPESFKDARDQPSEQPDSDEQHKIRKAFIGTLPPNLKRLHFTRSRLLFEKDHFFPAFEELFVHHDSLKAVPSLSLVTFEGDFIGKTRLCRRAARVGSMVISRGIEVEYIQSREGTHETMHIDRGFGMSEKIMFERNTHNTIAEVLSIGPTTRSVNDELEEWARMKLWTKDYKTGKMVRKDQDSGDEENGNKVVTRKQLASQIAHATATDQ</sequence>
<name>A0A6A6VU50_9PEZI</name>
<reference evidence="2" key="1">
    <citation type="journal article" date="2020" name="Stud. Mycol.">
        <title>101 Dothideomycetes genomes: a test case for predicting lifestyles and emergence of pathogens.</title>
        <authorList>
            <person name="Haridas S."/>
            <person name="Albert R."/>
            <person name="Binder M."/>
            <person name="Bloem J."/>
            <person name="Labutti K."/>
            <person name="Salamov A."/>
            <person name="Andreopoulos B."/>
            <person name="Baker S."/>
            <person name="Barry K."/>
            <person name="Bills G."/>
            <person name="Bluhm B."/>
            <person name="Cannon C."/>
            <person name="Castanera R."/>
            <person name="Culley D."/>
            <person name="Daum C."/>
            <person name="Ezra D."/>
            <person name="Gonzalez J."/>
            <person name="Henrissat B."/>
            <person name="Kuo A."/>
            <person name="Liang C."/>
            <person name="Lipzen A."/>
            <person name="Lutzoni F."/>
            <person name="Magnuson J."/>
            <person name="Mondo S."/>
            <person name="Nolan M."/>
            <person name="Ohm R."/>
            <person name="Pangilinan J."/>
            <person name="Park H.-J."/>
            <person name="Ramirez L."/>
            <person name="Alfaro M."/>
            <person name="Sun H."/>
            <person name="Tritt A."/>
            <person name="Yoshinaga Y."/>
            <person name="Zwiers L.-H."/>
            <person name="Turgeon B."/>
            <person name="Goodwin S."/>
            <person name="Spatafora J."/>
            <person name="Crous P."/>
            <person name="Grigoriev I."/>
        </authorList>
    </citation>
    <scope>NUCLEOTIDE SEQUENCE</scope>
    <source>
        <strain evidence="2">CBS 121739</strain>
    </source>
</reference>
<feature type="region of interest" description="Disordered" evidence="1">
    <location>
        <begin position="535"/>
        <end position="569"/>
    </location>
</feature>